<dbReference type="SMR" id="A0A4U5QBL5"/>
<keyword evidence="8 11" id="KW-0408">Iron</keyword>
<keyword evidence="3 11" id="KW-0349">Heme</keyword>
<sequence>MYDLILVSVSTTILVILVAVLTKFFYSILWVPYKIQHHFYKQGIGGPGYCPIFGNTAEKRRLVKEALSKPIAPPFHHNILHRVFPTYSVWSKMHGKTYLYWFGAKPRLVLSDPATIKEVLINTGGPFERMKFDPVTKQLLGDKGLMELTGEKWAVHRRISSSALNMEQVKGWVPKIVAGITDMLENWEGQRAGREEFEMDVHKEMQNLSADIVSRTIFGSSFEEGTRIFELQEKQMHLASLYYSHVPIPGFRFLPTEKNKEQWRLDQEIRGSIEKLIEAAASNRREEKSRNLLSLLTSSYKNHDGEQEKLEVEEIIDECKTFYFAGKETSATVLTWSFILLAIHQEWQIKAREEVVAVCKDKEHPTADILGELKIINMILHEAIRLYTPVTMLVRETCKDVKLQGLHIPANTPLILAVIANHHDTKIWGEDADKFNPLRFCEPRKHSSSFFPWGLGPRTCVGQKLALVEIKLVLAVIIRQFSFVVSPKYVHAPADFLTVQPQYGAQILFRKILN</sequence>
<dbReference type="GO" id="GO:0016020">
    <property type="term" value="C:membrane"/>
    <property type="evidence" value="ECO:0007669"/>
    <property type="project" value="UniProtKB-SubCell"/>
</dbReference>
<dbReference type="InterPro" id="IPR002401">
    <property type="entry name" value="Cyt_P450_E_grp-I"/>
</dbReference>
<proteinExistence type="inferred from homology"/>
<dbReference type="STRING" id="43335.A0A4U5QBL5"/>
<dbReference type="PRINTS" id="PR00385">
    <property type="entry name" value="P450"/>
</dbReference>
<dbReference type="InterPro" id="IPR036396">
    <property type="entry name" value="Cyt_P450_sf"/>
</dbReference>
<evidence type="ECO:0008006" key="15">
    <source>
        <dbReference type="Google" id="ProtNLM"/>
    </source>
</evidence>
<evidence type="ECO:0000256" key="4">
    <source>
        <dbReference type="ARBA" id="ARBA00022692"/>
    </source>
</evidence>
<feature type="transmembrane region" description="Helical" evidence="13">
    <location>
        <begin position="6"/>
        <end position="31"/>
    </location>
</feature>
<evidence type="ECO:0000256" key="3">
    <source>
        <dbReference type="ARBA" id="ARBA00022617"/>
    </source>
</evidence>
<evidence type="ECO:0000256" key="13">
    <source>
        <dbReference type="SAM" id="Phobius"/>
    </source>
</evidence>
<dbReference type="GO" id="GO:0005506">
    <property type="term" value="F:iron ion binding"/>
    <property type="evidence" value="ECO:0007669"/>
    <property type="project" value="InterPro"/>
</dbReference>
<feature type="binding site" description="axial binding residue" evidence="11">
    <location>
        <position position="460"/>
    </location>
    <ligand>
        <name>heme</name>
        <dbReference type="ChEBI" id="CHEBI:30413"/>
    </ligand>
    <ligandPart>
        <name>Fe</name>
        <dbReference type="ChEBI" id="CHEBI:18248"/>
    </ligandPart>
</feature>
<keyword evidence="9 12" id="KW-0503">Monooxygenase</keyword>
<dbReference type="InterPro" id="IPR001128">
    <property type="entry name" value="Cyt_P450"/>
</dbReference>
<dbReference type="AlphaFoldDB" id="A0A4U5QBL5"/>
<evidence type="ECO:0000256" key="1">
    <source>
        <dbReference type="ARBA" id="ARBA00004167"/>
    </source>
</evidence>
<keyword evidence="10 13" id="KW-0472">Membrane</keyword>
<gene>
    <name evidence="14" type="ORF">D5086_0000114160</name>
</gene>
<dbReference type="PANTHER" id="PTHR24282:SF221">
    <property type="entry name" value="CYTOCHROME P450"/>
    <property type="match status" value="1"/>
</dbReference>
<evidence type="ECO:0000256" key="7">
    <source>
        <dbReference type="ARBA" id="ARBA00023002"/>
    </source>
</evidence>
<evidence type="ECO:0000256" key="6">
    <source>
        <dbReference type="ARBA" id="ARBA00022989"/>
    </source>
</evidence>
<organism evidence="14">
    <name type="scientific">Populus alba</name>
    <name type="common">White poplar</name>
    <dbReference type="NCBI Taxonomy" id="43335"/>
    <lineage>
        <taxon>Eukaryota</taxon>
        <taxon>Viridiplantae</taxon>
        <taxon>Streptophyta</taxon>
        <taxon>Embryophyta</taxon>
        <taxon>Tracheophyta</taxon>
        <taxon>Spermatophyta</taxon>
        <taxon>Magnoliopsida</taxon>
        <taxon>eudicotyledons</taxon>
        <taxon>Gunneridae</taxon>
        <taxon>Pentapetalae</taxon>
        <taxon>rosids</taxon>
        <taxon>fabids</taxon>
        <taxon>Malpighiales</taxon>
        <taxon>Salicaceae</taxon>
        <taxon>Saliceae</taxon>
        <taxon>Populus</taxon>
    </lineage>
</organism>
<comment type="cofactor">
    <cofactor evidence="11">
        <name>heme</name>
        <dbReference type="ChEBI" id="CHEBI:30413"/>
    </cofactor>
</comment>
<evidence type="ECO:0000256" key="11">
    <source>
        <dbReference type="PIRSR" id="PIRSR602401-1"/>
    </source>
</evidence>
<dbReference type="GO" id="GO:0004497">
    <property type="term" value="F:monooxygenase activity"/>
    <property type="evidence" value="ECO:0007669"/>
    <property type="project" value="UniProtKB-KW"/>
</dbReference>
<dbReference type="SUPFAM" id="SSF48264">
    <property type="entry name" value="Cytochrome P450"/>
    <property type="match status" value="1"/>
</dbReference>
<dbReference type="InterPro" id="IPR050665">
    <property type="entry name" value="Cytochrome_P450_Monooxygen"/>
</dbReference>
<evidence type="ECO:0000256" key="9">
    <source>
        <dbReference type="ARBA" id="ARBA00023033"/>
    </source>
</evidence>
<keyword evidence="6 13" id="KW-1133">Transmembrane helix</keyword>
<dbReference type="Gene3D" id="1.10.630.10">
    <property type="entry name" value="Cytochrome P450"/>
    <property type="match status" value="1"/>
</dbReference>
<dbReference type="PRINTS" id="PR00463">
    <property type="entry name" value="EP450I"/>
</dbReference>
<dbReference type="PANTHER" id="PTHR24282">
    <property type="entry name" value="CYTOCHROME P450 FAMILY MEMBER"/>
    <property type="match status" value="1"/>
</dbReference>
<evidence type="ECO:0000313" key="14">
    <source>
        <dbReference type="EMBL" id="TKS07309.1"/>
    </source>
</evidence>
<dbReference type="InterPro" id="IPR017972">
    <property type="entry name" value="Cyt_P450_CS"/>
</dbReference>
<dbReference type="GO" id="GO:0016705">
    <property type="term" value="F:oxidoreductase activity, acting on paired donors, with incorporation or reduction of molecular oxygen"/>
    <property type="evidence" value="ECO:0007669"/>
    <property type="project" value="InterPro"/>
</dbReference>
<protein>
    <recommendedName>
        <fullName evidence="15">Cytochrome P450 734A1-like</fullName>
    </recommendedName>
</protein>
<comment type="caution">
    <text evidence="14">The sequence shown here is derived from an EMBL/GenBank/DDBJ whole genome shotgun (WGS) entry which is preliminary data.</text>
</comment>
<comment type="subcellular location">
    <subcellularLocation>
        <location evidence="1">Membrane</location>
        <topology evidence="1">Single-pass membrane protein</topology>
    </subcellularLocation>
</comment>
<dbReference type="PROSITE" id="PS00086">
    <property type="entry name" value="CYTOCHROME_P450"/>
    <property type="match status" value="1"/>
</dbReference>
<evidence type="ECO:0000256" key="2">
    <source>
        <dbReference type="ARBA" id="ARBA00010617"/>
    </source>
</evidence>
<keyword evidence="4 13" id="KW-0812">Transmembrane</keyword>
<keyword evidence="5 11" id="KW-0479">Metal-binding</keyword>
<keyword evidence="7 12" id="KW-0560">Oxidoreductase</keyword>
<reference evidence="14" key="1">
    <citation type="submission" date="2018-10" db="EMBL/GenBank/DDBJ databases">
        <title>Population genomic analysis revealed the cold adaptation of white poplar.</title>
        <authorList>
            <person name="Liu Y.-J."/>
        </authorList>
    </citation>
    <scope>NUCLEOTIDE SEQUENCE [LARGE SCALE GENOMIC DNA]</scope>
    <source>
        <strain evidence="14">PAL-ZL1</strain>
    </source>
</reference>
<evidence type="ECO:0000256" key="8">
    <source>
        <dbReference type="ARBA" id="ARBA00023004"/>
    </source>
</evidence>
<dbReference type="EMBL" id="RCHU01000330">
    <property type="protein sequence ID" value="TKS07309.1"/>
    <property type="molecule type" value="Genomic_DNA"/>
</dbReference>
<evidence type="ECO:0000256" key="10">
    <source>
        <dbReference type="ARBA" id="ARBA00023136"/>
    </source>
</evidence>
<evidence type="ECO:0000256" key="12">
    <source>
        <dbReference type="RuleBase" id="RU000461"/>
    </source>
</evidence>
<evidence type="ECO:0000256" key="5">
    <source>
        <dbReference type="ARBA" id="ARBA00022723"/>
    </source>
</evidence>
<dbReference type="GO" id="GO:0020037">
    <property type="term" value="F:heme binding"/>
    <property type="evidence" value="ECO:0007669"/>
    <property type="project" value="InterPro"/>
</dbReference>
<accession>A0A4U5QBL5</accession>
<dbReference type="Pfam" id="PF00067">
    <property type="entry name" value="p450"/>
    <property type="match status" value="1"/>
</dbReference>
<name>A0A4U5QBL5_POPAL</name>
<comment type="similarity">
    <text evidence="2 12">Belongs to the cytochrome P450 family.</text>
</comment>